<evidence type="ECO:0000256" key="5">
    <source>
        <dbReference type="ARBA" id="ARBA00023136"/>
    </source>
</evidence>
<dbReference type="SUPFAM" id="SSF103481">
    <property type="entry name" value="Multidrug resistance efflux transporter EmrE"/>
    <property type="match status" value="2"/>
</dbReference>
<evidence type="ECO:0000256" key="2">
    <source>
        <dbReference type="ARBA" id="ARBA00007362"/>
    </source>
</evidence>
<dbReference type="InterPro" id="IPR037185">
    <property type="entry name" value="EmrE-like"/>
</dbReference>
<evidence type="ECO:0000256" key="1">
    <source>
        <dbReference type="ARBA" id="ARBA00004141"/>
    </source>
</evidence>
<proteinExistence type="inferred from homology"/>
<evidence type="ECO:0000256" key="3">
    <source>
        <dbReference type="ARBA" id="ARBA00022692"/>
    </source>
</evidence>
<feature type="domain" description="EamA" evidence="7">
    <location>
        <begin position="7"/>
        <end position="141"/>
    </location>
</feature>
<feature type="transmembrane region" description="Helical" evidence="6">
    <location>
        <begin position="129"/>
        <end position="146"/>
    </location>
</feature>
<feature type="transmembrane region" description="Helical" evidence="6">
    <location>
        <begin position="158"/>
        <end position="177"/>
    </location>
</feature>
<feature type="transmembrane region" description="Helical" evidence="6">
    <location>
        <begin position="100"/>
        <end position="117"/>
    </location>
</feature>
<evidence type="ECO:0000256" key="6">
    <source>
        <dbReference type="SAM" id="Phobius"/>
    </source>
</evidence>
<feature type="domain" description="EamA" evidence="7">
    <location>
        <begin position="160"/>
        <end position="293"/>
    </location>
</feature>
<accession>A0A7W7SU41</accession>
<comment type="subcellular location">
    <subcellularLocation>
        <location evidence="1">Membrane</location>
        <topology evidence="1">Multi-pass membrane protein</topology>
    </subcellularLocation>
</comment>
<name>A0A7W7SU41_9ACTN</name>
<feature type="transmembrane region" description="Helical" evidence="6">
    <location>
        <begin position="36"/>
        <end position="55"/>
    </location>
</feature>
<protein>
    <submittedName>
        <fullName evidence="8">Drug/metabolite transporter (DMT)-like permease</fullName>
    </submittedName>
</protein>
<feature type="transmembrane region" description="Helical" evidence="6">
    <location>
        <begin position="67"/>
        <end position="88"/>
    </location>
</feature>
<dbReference type="Pfam" id="PF00892">
    <property type="entry name" value="EamA"/>
    <property type="match status" value="2"/>
</dbReference>
<dbReference type="PANTHER" id="PTHR32322">
    <property type="entry name" value="INNER MEMBRANE TRANSPORTER"/>
    <property type="match status" value="1"/>
</dbReference>
<feature type="transmembrane region" description="Helical" evidence="6">
    <location>
        <begin position="189"/>
        <end position="212"/>
    </location>
</feature>
<feature type="transmembrane region" description="Helical" evidence="6">
    <location>
        <begin position="218"/>
        <end position="240"/>
    </location>
</feature>
<keyword evidence="5 6" id="KW-0472">Membrane</keyword>
<organism evidence="8 9">
    <name type="scientific">Micromonospora polyrhachis</name>
    <dbReference type="NCBI Taxonomy" id="1282883"/>
    <lineage>
        <taxon>Bacteria</taxon>
        <taxon>Bacillati</taxon>
        <taxon>Actinomycetota</taxon>
        <taxon>Actinomycetes</taxon>
        <taxon>Micromonosporales</taxon>
        <taxon>Micromonosporaceae</taxon>
        <taxon>Micromonospora</taxon>
    </lineage>
</organism>
<evidence type="ECO:0000256" key="4">
    <source>
        <dbReference type="ARBA" id="ARBA00022989"/>
    </source>
</evidence>
<keyword evidence="4 6" id="KW-1133">Transmembrane helix</keyword>
<dbReference type="GO" id="GO:0016020">
    <property type="term" value="C:membrane"/>
    <property type="evidence" value="ECO:0007669"/>
    <property type="project" value="UniProtKB-SubCell"/>
</dbReference>
<evidence type="ECO:0000313" key="8">
    <source>
        <dbReference type="EMBL" id="MBB4961027.1"/>
    </source>
</evidence>
<reference evidence="8 9" key="1">
    <citation type="submission" date="2020-08" db="EMBL/GenBank/DDBJ databases">
        <title>Sequencing the genomes of 1000 actinobacteria strains.</title>
        <authorList>
            <person name="Klenk H.-P."/>
        </authorList>
    </citation>
    <scope>NUCLEOTIDE SEQUENCE [LARGE SCALE GENOMIC DNA]</scope>
    <source>
        <strain evidence="8 9">DSM 45886</strain>
    </source>
</reference>
<dbReference type="Proteomes" id="UP000578819">
    <property type="component" value="Unassembled WGS sequence"/>
</dbReference>
<comment type="similarity">
    <text evidence="2">Belongs to the EamA transporter family.</text>
</comment>
<keyword evidence="3 6" id="KW-0812">Transmembrane</keyword>
<dbReference type="AlphaFoldDB" id="A0A7W7SU41"/>
<dbReference type="RefSeq" id="WP_221449150.1">
    <property type="nucleotide sequence ID" value="NZ_JACHJW010000001.1"/>
</dbReference>
<comment type="caution">
    <text evidence="8">The sequence shown here is derived from an EMBL/GenBank/DDBJ whole genome shotgun (WGS) entry which is preliminary data.</text>
</comment>
<keyword evidence="9" id="KW-1185">Reference proteome</keyword>
<feature type="transmembrane region" description="Helical" evidence="6">
    <location>
        <begin position="284"/>
        <end position="303"/>
    </location>
</feature>
<evidence type="ECO:0000313" key="9">
    <source>
        <dbReference type="Proteomes" id="UP000578819"/>
    </source>
</evidence>
<gene>
    <name evidence="8" type="ORF">FHR38_004760</name>
</gene>
<sequence length="318" mass="33684">MSRSSLGVLAAYVALSLTWGSSFFSIKIAVGGLSPQQLVLGRLLLGALTLNLILLVTRRRWPRDLTLIRHLAVVGFLLCVLPLLLFAWAAQHIPSGLSSIYNATTPLMTMAIGVAVLPAEKMGPLRSAGILVGALGILIVLAPWQLLQQLNELSGTGLAQLACLVGTASYGLAFTYLRRFVTGKYDCDAATVAAVQVTLSAAMMLVVSPFFITTPMRFDTGIVLSLLVLGILASGIAYIWNTHIVNRWGATPASTVTYVSPLVGVALGIVALDERLSWNQPVGAVIVIVGIMVSQGLIGGTTAKKTPAKNRPLDRSIR</sequence>
<feature type="transmembrane region" description="Helical" evidence="6">
    <location>
        <begin position="252"/>
        <end position="272"/>
    </location>
</feature>
<dbReference type="InterPro" id="IPR000620">
    <property type="entry name" value="EamA_dom"/>
</dbReference>
<dbReference type="InterPro" id="IPR050638">
    <property type="entry name" value="AA-Vitamin_Transporters"/>
</dbReference>
<dbReference type="EMBL" id="JACHJW010000001">
    <property type="protein sequence ID" value="MBB4961027.1"/>
    <property type="molecule type" value="Genomic_DNA"/>
</dbReference>
<evidence type="ECO:0000259" key="7">
    <source>
        <dbReference type="Pfam" id="PF00892"/>
    </source>
</evidence>
<dbReference type="PANTHER" id="PTHR32322:SF9">
    <property type="entry name" value="AMINO-ACID METABOLITE EFFLUX PUMP-RELATED"/>
    <property type="match status" value="1"/>
</dbReference>